<evidence type="ECO:0000313" key="6">
    <source>
        <dbReference type="EMBL" id="MFC0682052.1"/>
    </source>
</evidence>
<evidence type="ECO:0000256" key="4">
    <source>
        <dbReference type="ARBA" id="ARBA00022840"/>
    </source>
</evidence>
<keyword evidence="4 6" id="KW-0067">ATP-binding</keyword>
<comment type="similarity">
    <text evidence="1">Belongs to the ABC transporter superfamily.</text>
</comment>
<dbReference type="EMBL" id="JBHLTG010000010">
    <property type="protein sequence ID" value="MFC0682052.1"/>
    <property type="molecule type" value="Genomic_DNA"/>
</dbReference>
<dbReference type="InterPro" id="IPR003439">
    <property type="entry name" value="ABC_transporter-like_ATP-bd"/>
</dbReference>
<dbReference type="Pfam" id="PF00005">
    <property type="entry name" value="ABC_tran"/>
    <property type="match status" value="1"/>
</dbReference>
<dbReference type="InterPro" id="IPR003593">
    <property type="entry name" value="AAA+_ATPase"/>
</dbReference>
<dbReference type="InterPro" id="IPR050683">
    <property type="entry name" value="Bact_Polysacc_Export_ATP-bd"/>
</dbReference>
<reference evidence="6 7" key="1">
    <citation type="submission" date="2024-09" db="EMBL/GenBank/DDBJ databases">
        <authorList>
            <person name="Sun Q."/>
            <person name="Mori K."/>
        </authorList>
    </citation>
    <scope>NUCLEOTIDE SEQUENCE [LARGE SCALE GENOMIC DNA]</scope>
    <source>
        <strain evidence="6 7">KCTC 23076</strain>
    </source>
</reference>
<dbReference type="PANTHER" id="PTHR46743">
    <property type="entry name" value="TEICHOIC ACIDS EXPORT ATP-BINDING PROTEIN TAGH"/>
    <property type="match status" value="1"/>
</dbReference>
<comment type="caution">
    <text evidence="6">The sequence shown here is derived from an EMBL/GenBank/DDBJ whole genome shotgun (WGS) entry which is preliminary data.</text>
</comment>
<dbReference type="CDD" id="cd03220">
    <property type="entry name" value="ABC_KpsT_Wzt"/>
    <property type="match status" value="1"/>
</dbReference>
<sequence length="256" mass="27552">MNDFERQMIASGARPTFLVDELHVKYRTYSSGKPAAGEGRSLTARRTRGVREVHALKGVTFAAFEGESIGVIGHNGSGKSTLMRAIAGLIPAAGGAVYAEDRPALLGVNAALLGELSGDKNVRLGGLALGFTPAEVRQRYQGIVEFAGLQEFIDLPMRTYSSGMSARLRFAIASSKNHSILLVDEALAVGDRAFRSKSEARIREMRENAGTVMLVSHSINSILDSCNRVIWIDHGNLKMNGDPQEVCDAYLEQSAG</sequence>
<name>A0ABV6RYK2_9GAMM</name>
<keyword evidence="2" id="KW-0813">Transport</keyword>
<evidence type="ECO:0000256" key="2">
    <source>
        <dbReference type="ARBA" id="ARBA00022448"/>
    </source>
</evidence>
<keyword evidence="7" id="KW-1185">Reference proteome</keyword>
<evidence type="ECO:0000256" key="1">
    <source>
        <dbReference type="ARBA" id="ARBA00005417"/>
    </source>
</evidence>
<dbReference type="PROSITE" id="PS50893">
    <property type="entry name" value="ABC_TRANSPORTER_2"/>
    <property type="match status" value="1"/>
</dbReference>
<accession>A0ABV6RYK2</accession>
<dbReference type="PROSITE" id="PS00211">
    <property type="entry name" value="ABC_TRANSPORTER_1"/>
    <property type="match status" value="1"/>
</dbReference>
<dbReference type="PANTHER" id="PTHR46743:SF2">
    <property type="entry name" value="TEICHOIC ACIDS EXPORT ATP-BINDING PROTEIN TAGH"/>
    <property type="match status" value="1"/>
</dbReference>
<proteinExistence type="inferred from homology"/>
<dbReference type="RefSeq" id="WP_386675709.1">
    <property type="nucleotide sequence ID" value="NZ_JBHLTG010000010.1"/>
</dbReference>
<dbReference type="SUPFAM" id="SSF52540">
    <property type="entry name" value="P-loop containing nucleoside triphosphate hydrolases"/>
    <property type="match status" value="1"/>
</dbReference>
<evidence type="ECO:0000313" key="7">
    <source>
        <dbReference type="Proteomes" id="UP001589896"/>
    </source>
</evidence>
<dbReference type="GO" id="GO:0005524">
    <property type="term" value="F:ATP binding"/>
    <property type="evidence" value="ECO:0007669"/>
    <property type="project" value="UniProtKB-KW"/>
</dbReference>
<protein>
    <submittedName>
        <fullName evidence="6">ABC transporter ATP-binding protein</fullName>
    </submittedName>
</protein>
<gene>
    <name evidence="6" type="ORF">ACFFGH_29825</name>
</gene>
<organism evidence="6 7">
    <name type="scientific">Lysobacter korlensis</name>
    <dbReference type="NCBI Taxonomy" id="553636"/>
    <lineage>
        <taxon>Bacteria</taxon>
        <taxon>Pseudomonadati</taxon>
        <taxon>Pseudomonadota</taxon>
        <taxon>Gammaproteobacteria</taxon>
        <taxon>Lysobacterales</taxon>
        <taxon>Lysobacteraceae</taxon>
        <taxon>Lysobacter</taxon>
    </lineage>
</organism>
<dbReference type="InterPro" id="IPR017871">
    <property type="entry name" value="ABC_transporter-like_CS"/>
</dbReference>
<dbReference type="InterPro" id="IPR015860">
    <property type="entry name" value="ABC_transpr_TagH-like"/>
</dbReference>
<evidence type="ECO:0000256" key="3">
    <source>
        <dbReference type="ARBA" id="ARBA00022741"/>
    </source>
</evidence>
<dbReference type="Proteomes" id="UP001589896">
    <property type="component" value="Unassembled WGS sequence"/>
</dbReference>
<keyword evidence="3" id="KW-0547">Nucleotide-binding</keyword>
<dbReference type="SMART" id="SM00382">
    <property type="entry name" value="AAA"/>
    <property type="match status" value="1"/>
</dbReference>
<feature type="domain" description="ABC transporter" evidence="5">
    <location>
        <begin position="39"/>
        <end position="255"/>
    </location>
</feature>
<evidence type="ECO:0000259" key="5">
    <source>
        <dbReference type="PROSITE" id="PS50893"/>
    </source>
</evidence>
<dbReference type="InterPro" id="IPR027417">
    <property type="entry name" value="P-loop_NTPase"/>
</dbReference>
<dbReference type="Gene3D" id="3.40.50.300">
    <property type="entry name" value="P-loop containing nucleotide triphosphate hydrolases"/>
    <property type="match status" value="1"/>
</dbReference>